<dbReference type="RefSeq" id="WP_115815825.1">
    <property type="nucleotide sequence ID" value="NZ_CANKZP010000001.1"/>
</dbReference>
<proteinExistence type="predicted"/>
<evidence type="ECO:0000313" key="1">
    <source>
        <dbReference type="EMBL" id="RED46705.1"/>
    </source>
</evidence>
<evidence type="ECO:0000313" key="2">
    <source>
        <dbReference type="Proteomes" id="UP000256980"/>
    </source>
</evidence>
<name>A0A3D9HB45_9FLAO</name>
<dbReference type="AlphaFoldDB" id="A0A3D9HB45"/>
<dbReference type="OrthoDB" id="9841725at2"/>
<protein>
    <submittedName>
        <fullName evidence="1">Uncharacterized protein</fullName>
    </submittedName>
</protein>
<organism evidence="1 2">
    <name type="scientific">Winogradskyella eximia</name>
    <dbReference type="NCBI Taxonomy" id="262006"/>
    <lineage>
        <taxon>Bacteria</taxon>
        <taxon>Pseudomonadati</taxon>
        <taxon>Bacteroidota</taxon>
        <taxon>Flavobacteriia</taxon>
        <taxon>Flavobacteriales</taxon>
        <taxon>Flavobacteriaceae</taxon>
        <taxon>Winogradskyella</taxon>
    </lineage>
</organism>
<accession>A0A3D9HB45</accession>
<dbReference type="Proteomes" id="UP000256980">
    <property type="component" value="Unassembled WGS sequence"/>
</dbReference>
<sequence length="105" mass="11808">MARIIAVGNVKSDGTIFNSTPGITIDTRGAYAGEMYKVNLPHGLIYHDNYIIQLTQELVDDGDQDHWFTAIGYLYRSKNGFHVGIIRGNNGQYIRGNWSFTLLDL</sequence>
<comment type="caution">
    <text evidence="1">The sequence shown here is derived from an EMBL/GenBank/DDBJ whole genome shotgun (WGS) entry which is preliminary data.</text>
</comment>
<gene>
    <name evidence="1" type="ORF">DFQ10_101478</name>
</gene>
<dbReference type="EMBL" id="QRDV01000001">
    <property type="protein sequence ID" value="RED46705.1"/>
    <property type="molecule type" value="Genomic_DNA"/>
</dbReference>
<reference evidence="1 2" key="1">
    <citation type="submission" date="2018-07" db="EMBL/GenBank/DDBJ databases">
        <title>Genomic Encyclopedia of Type Strains, Phase III (KMG-III): the genomes of soil and plant-associated and newly described type strains.</title>
        <authorList>
            <person name="Whitman W."/>
        </authorList>
    </citation>
    <scope>NUCLEOTIDE SEQUENCE [LARGE SCALE GENOMIC DNA]</scope>
    <source>
        <strain evidence="1 2">CECT 7946</strain>
    </source>
</reference>
<keyword evidence="2" id="KW-1185">Reference proteome</keyword>